<dbReference type="AlphaFoldDB" id="A0AAU3GKM9"/>
<dbReference type="EMBL" id="CP109535">
    <property type="protein sequence ID" value="WTY93587.1"/>
    <property type="molecule type" value="Genomic_DNA"/>
</dbReference>
<dbReference type="PROSITE" id="PS51257">
    <property type="entry name" value="PROKAR_LIPOPROTEIN"/>
    <property type="match status" value="1"/>
</dbReference>
<feature type="chain" id="PRO_5043682220" evidence="1">
    <location>
        <begin position="26"/>
        <end position="298"/>
    </location>
</feature>
<proteinExistence type="predicted"/>
<reference evidence="2" key="1">
    <citation type="submission" date="2022-10" db="EMBL/GenBank/DDBJ databases">
        <title>The complete genomes of actinobacterial strains from the NBC collection.</title>
        <authorList>
            <person name="Joergensen T.S."/>
            <person name="Alvarez Arevalo M."/>
            <person name="Sterndorff E.B."/>
            <person name="Faurdal D."/>
            <person name="Vuksanovic O."/>
            <person name="Mourched A.-S."/>
            <person name="Charusanti P."/>
            <person name="Shaw S."/>
            <person name="Blin K."/>
            <person name="Weber T."/>
        </authorList>
    </citation>
    <scope>NUCLEOTIDE SEQUENCE</scope>
    <source>
        <strain evidence="2">NBC_01401</strain>
    </source>
</reference>
<protein>
    <submittedName>
        <fullName evidence="2">Uncharacterized protein</fullName>
    </submittedName>
</protein>
<sequence length="298" mass="32673">MLNHVRRRWAVTIAVAGSLSAGLLAAGGCSQGDSPSGRVRQALHVTGEAATLDVAEQLLERDCLEKQGFRFWVVPKAPARRSFPYVVDDIAWARKHGYGSRLRADLEKAGSADPNRTYFGSLPPDRRAALAAALNGPRPTGLRATLPSGIEVSHSDQGCTAEAERRLYRDLPAWFRATRVTDNLGGARAAMVVQDERYREAATRWKHCMRGKGYAFKTPAQSAESALRPSRGFTHEQEIRLAVTEAGCAHGSDLSRVAASLDREYGARLRERYSKEVGDLARLRREALPRARAVIARG</sequence>
<evidence type="ECO:0000256" key="1">
    <source>
        <dbReference type="SAM" id="SignalP"/>
    </source>
</evidence>
<evidence type="ECO:0000313" key="2">
    <source>
        <dbReference type="EMBL" id="WTY93587.1"/>
    </source>
</evidence>
<feature type="signal peptide" evidence="1">
    <location>
        <begin position="1"/>
        <end position="25"/>
    </location>
</feature>
<gene>
    <name evidence="2" type="ORF">OG626_01155</name>
</gene>
<accession>A0AAU3GKM9</accession>
<name>A0AAU3GKM9_9ACTN</name>
<keyword evidence="1" id="KW-0732">Signal</keyword>
<organism evidence="2">
    <name type="scientific">Streptomyces sp. NBC_01401</name>
    <dbReference type="NCBI Taxonomy" id="2903854"/>
    <lineage>
        <taxon>Bacteria</taxon>
        <taxon>Bacillati</taxon>
        <taxon>Actinomycetota</taxon>
        <taxon>Actinomycetes</taxon>
        <taxon>Kitasatosporales</taxon>
        <taxon>Streptomycetaceae</taxon>
        <taxon>Streptomyces</taxon>
    </lineage>
</organism>